<feature type="binding site" evidence="9">
    <location>
        <begin position="57"/>
        <end position="61"/>
    </location>
    <ligand>
        <name>GTP</name>
        <dbReference type="ChEBI" id="CHEBI:37565"/>
        <label>1</label>
    </ligand>
</feature>
<proteinExistence type="inferred from homology"/>
<comment type="subunit">
    <text evidence="9">Associates with the 50S ribosomal subunit.</text>
</comment>
<name>A0A133PM10_9FIRM</name>
<comment type="caution">
    <text evidence="13">The sequence shown here is derived from an EMBL/GenBank/DDBJ whole genome shotgun (WGS) entry which is preliminary data.</text>
</comment>
<evidence type="ECO:0000256" key="1">
    <source>
        <dbReference type="ARBA" id="ARBA00008279"/>
    </source>
</evidence>
<feature type="domain" description="EngA-type G" evidence="12">
    <location>
        <begin position="176"/>
        <end position="351"/>
    </location>
</feature>
<evidence type="ECO:0000256" key="9">
    <source>
        <dbReference type="HAMAP-Rule" id="MF_00195"/>
    </source>
</evidence>
<dbReference type="CDD" id="cd01895">
    <property type="entry name" value="EngA2"/>
    <property type="match status" value="1"/>
</dbReference>
<protein>
    <recommendedName>
        <fullName evidence="2 9">GTPase Der</fullName>
    </recommendedName>
    <alternativeName>
        <fullName evidence="7 9">GTP-binding protein EngA</fullName>
    </alternativeName>
</protein>
<dbReference type="InterPro" id="IPR015946">
    <property type="entry name" value="KH_dom-like_a/b"/>
</dbReference>
<dbReference type="Gene3D" id="3.30.300.20">
    <property type="match status" value="1"/>
</dbReference>
<keyword evidence="5 9" id="KW-0547">Nucleotide-binding</keyword>
<evidence type="ECO:0000256" key="4">
    <source>
        <dbReference type="ARBA" id="ARBA00022737"/>
    </source>
</evidence>
<feature type="binding site" evidence="9">
    <location>
        <begin position="10"/>
        <end position="17"/>
    </location>
    <ligand>
        <name>GTP</name>
        <dbReference type="ChEBI" id="CHEBI:37565"/>
        <label>1</label>
    </ligand>
</feature>
<dbReference type="Gene3D" id="3.40.50.300">
    <property type="entry name" value="P-loop containing nucleotide triphosphate hydrolases"/>
    <property type="match status" value="2"/>
</dbReference>
<evidence type="ECO:0000256" key="3">
    <source>
        <dbReference type="ARBA" id="ARBA00022517"/>
    </source>
</evidence>
<dbReference type="PATRIC" id="fig|54005.3.peg.1170"/>
<dbReference type="PANTHER" id="PTHR43834:SF6">
    <property type="entry name" value="GTPASE DER"/>
    <property type="match status" value="1"/>
</dbReference>
<keyword evidence="6 9" id="KW-0342">GTP-binding</keyword>
<dbReference type="SUPFAM" id="SSF52540">
    <property type="entry name" value="P-loop containing nucleoside triphosphate hydrolases"/>
    <property type="match status" value="2"/>
</dbReference>
<dbReference type="GO" id="GO:0043022">
    <property type="term" value="F:ribosome binding"/>
    <property type="evidence" value="ECO:0007669"/>
    <property type="project" value="TreeGrafter"/>
</dbReference>
<evidence type="ECO:0000313" key="13">
    <source>
        <dbReference type="EMBL" id="KXA29562.1"/>
    </source>
</evidence>
<dbReference type="Pfam" id="PF14714">
    <property type="entry name" value="KH_dom-like"/>
    <property type="match status" value="1"/>
</dbReference>
<feature type="binding site" evidence="9">
    <location>
        <begin position="182"/>
        <end position="189"/>
    </location>
    <ligand>
        <name>GTP</name>
        <dbReference type="ChEBI" id="CHEBI:37565"/>
        <label>2</label>
    </ligand>
</feature>
<dbReference type="PANTHER" id="PTHR43834">
    <property type="entry name" value="GTPASE DER"/>
    <property type="match status" value="1"/>
</dbReference>
<dbReference type="CDD" id="cd01894">
    <property type="entry name" value="EngA1"/>
    <property type="match status" value="1"/>
</dbReference>
<dbReference type="FunFam" id="3.40.50.300:FF:000040">
    <property type="entry name" value="GTPase Der"/>
    <property type="match status" value="1"/>
</dbReference>
<feature type="binding site" evidence="9">
    <location>
        <begin position="229"/>
        <end position="233"/>
    </location>
    <ligand>
        <name>GTP</name>
        <dbReference type="ChEBI" id="CHEBI:37565"/>
        <label>2</label>
    </ligand>
</feature>
<dbReference type="GO" id="GO:0042254">
    <property type="term" value="P:ribosome biogenesis"/>
    <property type="evidence" value="ECO:0007669"/>
    <property type="project" value="UniProtKB-KW"/>
</dbReference>
<keyword evidence="4 11" id="KW-0677">Repeat</keyword>
<keyword evidence="3 9" id="KW-0690">Ribosome biogenesis</keyword>
<evidence type="ECO:0000256" key="8">
    <source>
        <dbReference type="ARBA" id="ARBA00053470"/>
    </source>
</evidence>
<organism evidence="13">
    <name type="scientific">Peptoniphilus harei</name>
    <dbReference type="NCBI Taxonomy" id="54005"/>
    <lineage>
        <taxon>Bacteria</taxon>
        <taxon>Bacillati</taxon>
        <taxon>Bacillota</taxon>
        <taxon>Tissierellia</taxon>
        <taxon>Tissierellales</taxon>
        <taxon>Peptoniphilaceae</taxon>
        <taxon>Peptoniphilus</taxon>
    </lineage>
</organism>
<dbReference type="InterPro" id="IPR032859">
    <property type="entry name" value="KH_dom-like"/>
</dbReference>
<dbReference type="EMBL" id="LRQE01000034">
    <property type="protein sequence ID" value="KXA29562.1"/>
    <property type="molecule type" value="Genomic_DNA"/>
</dbReference>
<feature type="domain" description="EngA-type G" evidence="12">
    <location>
        <begin position="4"/>
        <end position="168"/>
    </location>
</feature>
<dbReference type="InterPro" id="IPR027417">
    <property type="entry name" value="P-loop_NTPase"/>
</dbReference>
<reference evidence="13 14" key="1">
    <citation type="submission" date="2016-01" db="EMBL/GenBank/DDBJ databases">
        <authorList>
            <person name="Oliw E.H."/>
        </authorList>
    </citation>
    <scope>NUCLEOTIDE SEQUENCE [LARGE SCALE GENOMIC DNA]</scope>
    <source>
        <strain evidence="13 14">CMW7756A</strain>
    </source>
</reference>
<feature type="binding site" evidence="9">
    <location>
        <begin position="294"/>
        <end position="297"/>
    </location>
    <ligand>
        <name>GTP</name>
        <dbReference type="ChEBI" id="CHEBI:37565"/>
        <label>2</label>
    </ligand>
</feature>
<evidence type="ECO:0000256" key="2">
    <source>
        <dbReference type="ARBA" id="ARBA00020953"/>
    </source>
</evidence>
<evidence type="ECO:0000256" key="7">
    <source>
        <dbReference type="ARBA" id="ARBA00032345"/>
    </source>
</evidence>
<dbReference type="NCBIfam" id="TIGR00231">
    <property type="entry name" value="small_GTP"/>
    <property type="match status" value="2"/>
</dbReference>
<evidence type="ECO:0000256" key="11">
    <source>
        <dbReference type="RuleBase" id="RU004481"/>
    </source>
</evidence>
<comment type="similarity">
    <text evidence="1 9 10 11">Belongs to the TRAFAC class TrmE-Era-EngA-EngB-Septin-like GTPase superfamily. EngA (Der) GTPase family.</text>
</comment>
<evidence type="ECO:0000259" key="12">
    <source>
        <dbReference type="PROSITE" id="PS51712"/>
    </source>
</evidence>
<feature type="binding site" evidence="9">
    <location>
        <begin position="120"/>
        <end position="123"/>
    </location>
    <ligand>
        <name>GTP</name>
        <dbReference type="ChEBI" id="CHEBI:37565"/>
        <label>1</label>
    </ligand>
</feature>
<gene>
    <name evidence="9" type="primary">der</name>
    <name evidence="13" type="ORF">HMPREF3229_01186</name>
</gene>
<evidence type="ECO:0000256" key="5">
    <source>
        <dbReference type="ARBA" id="ARBA00022741"/>
    </source>
</evidence>
<dbReference type="NCBIfam" id="TIGR03594">
    <property type="entry name" value="GTPase_EngA"/>
    <property type="match status" value="1"/>
</dbReference>
<dbReference type="PRINTS" id="PR00326">
    <property type="entry name" value="GTP1OBG"/>
</dbReference>
<dbReference type="Proteomes" id="UP000070174">
    <property type="component" value="Unassembled WGS sequence"/>
</dbReference>
<dbReference type="GO" id="GO:0005525">
    <property type="term" value="F:GTP binding"/>
    <property type="evidence" value="ECO:0007669"/>
    <property type="project" value="UniProtKB-UniRule"/>
</dbReference>
<dbReference type="InterPro" id="IPR006073">
    <property type="entry name" value="GTP-bd"/>
</dbReference>
<sequence length="446" mass="50126">MEMPIISIIGRPNVGKSTLFNKIVGRKVSITEDTPGVTRDRIYQPATWLNYKFLLVDTGGLDLKDEDIFMSSIKAQIDIALETSDVVIFVVDGAEGVNPTDREISNFLRKTKTKVVLAVNKYDSKITKDNLYDFYELGLGEPIGISAEQGTGVGDLLDEAVDGLTPVDELEEDDNIRVTLIGKPNVGKSSLLNYLTGENRSIVTNIPGTTRDSIDSLIKYKGNEYIFVDTAGLRKKKKIVPGVERYSVIRTLTAIERSNVCVLMIDALEGVTEQDSKIVGYAHDNNKAIIIAVNKWDALEKETKTMRNFEKKIREELPFVTYAPIVFISAKTGQRVNEFLDMIELVNNNYNHRIQTGVLNDILNKAVLMNQLPSDKGKRGKLYYGSQVSVRPPKFLLSVNDKELFHFSYLRYIENQIRDTYSFDGTPITLELKNRVSPRADKGPKR</sequence>
<dbReference type="FunFam" id="3.30.300.20:FF:000004">
    <property type="entry name" value="GTPase Der"/>
    <property type="match status" value="1"/>
</dbReference>
<dbReference type="PIRSF" id="PIRSF006485">
    <property type="entry name" value="GTP-binding_EngA"/>
    <property type="match status" value="1"/>
</dbReference>
<dbReference type="Pfam" id="PF01926">
    <property type="entry name" value="MMR_HSR1"/>
    <property type="match status" value="2"/>
</dbReference>
<dbReference type="InterPro" id="IPR016484">
    <property type="entry name" value="GTPase_Der"/>
</dbReference>
<dbReference type="RefSeq" id="WP_060800264.1">
    <property type="nucleotide sequence ID" value="NZ_KQ957101.1"/>
</dbReference>
<dbReference type="InterPro" id="IPR031166">
    <property type="entry name" value="G_ENGA"/>
</dbReference>
<dbReference type="PROSITE" id="PS51712">
    <property type="entry name" value="G_ENGA"/>
    <property type="match status" value="2"/>
</dbReference>
<dbReference type="FunFam" id="3.40.50.300:FF:000057">
    <property type="entry name" value="GTPase Der"/>
    <property type="match status" value="1"/>
</dbReference>
<evidence type="ECO:0000256" key="10">
    <source>
        <dbReference type="PROSITE-ProRule" id="PRU01049"/>
    </source>
</evidence>
<accession>A0A133PM10</accession>
<dbReference type="AlphaFoldDB" id="A0A133PM10"/>
<evidence type="ECO:0000313" key="14">
    <source>
        <dbReference type="Proteomes" id="UP000070174"/>
    </source>
</evidence>
<evidence type="ECO:0000256" key="6">
    <source>
        <dbReference type="ARBA" id="ARBA00023134"/>
    </source>
</evidence>
<dbReference type="InterPro" id="IPR005225">
    <property type="entry name" value="Small_GTP-bd"/>
</dbReference>
<dbReference type="HAMAP" id="MF_00195">
    <property type="entry name" value="GTPase_Der"/>
    <property type="match status" value="1"/>
</dbReference>
<comment type="function">
    <text evidence="8 9 11">GTPase that plays an essential role in the late steps of ribosome biogenesis.</text>
</comment>